<accession>M2SME0</accession>
<sequence>MALQVELSGHFDVGPMLTGVPGQCRTGEIVKNASAGFYFFDTITRPHSSDVYLYTSFILARQAQFLRHRALRKHDPLCVGAYIAPSPLRGACSALIVGFTRRSRRSKESPTDGTATRQPSVSCSLRTDIESLLDRWLHTARLHHSHKRVSLETAPSSAAPGLSNTVAYR</sequence>
<dbReference type="AlphaFoldDB" id="M2SME0"/>
<reference evidence="2 3" key="1">
    <citation type="journal article" date="2012" name="PLoS Pathog.">
        <title>Diverse lifestyles and strategies of plant pathogenesis encoded in the genomes of eighteen Dothideomycetes fungi.</title>
        <authorList>
            <person name="Ohm R.A."/>
            <person name="Feau N."/>
            <person name="Henrissat B."/>
            <person name="Schoch C.L."/>
            <person name="Horwitz B.A."/>
            <person name="Barry K.W."/>
            <person name="Condon B.J."/>
            <person name="Copeland A.C."/>
            <person name="Dhillon B."/>
            <person name="Glaser F."/>
            <person name="Hesse C.N."/>
            <person name="Kosti I."/>
            <person name="LaButti K."/>
            <person name="Lindquist E.A."/>
            <person name="Lucas S."/>
            <person name="Salamov A.A."/>
            <person name="Bradshaw R.E."/>
            <person name="Ciuffetti L."/>
            <person name="Hamelin R.C."/>
            <person name="Kema G.H.J."/>
            <person name="Lawrence C."/>
            <person name="Scott J.A."/>
            <person name="Spatafora J.W."/>
            <person name="Turgeon B.G."/>
            <person name="de Wit P.J.G.M."/>
            <person name="Zhong S."/>
            <person name="Goodwin S.B."/>
            <person name="Grigoriev I.V."/>
        </authorList>
    </citation>
    <scope>NUCLEOTIDE SEQUENCE [LARGE SCALE GENOMIC DNA]</scope>
    <source>
        <strain evidence="3">ND90Pr / ATCC 201652</strain>
    </source>
</reference>
<dbReference type="KEGG" id="bsc:COCSADRAFT_194766"/>
<gene>
    <name evidence="2" type="ORF">COCSADRAFT_194766</name>
</gene>
<protein>
    <submittedName>
        <fullName evidence="2">Uncharacterized protein</fullName>
    </submittedName>
</protein>
<evidence type="ECO:0000313" key="3">
    <source>
        <dbReference type="Proteomes" id="UP000016934"/>
    </source>
</evidence>
<dbReference type="Proteomes" id="UP000016934">
    <property type="component" value="Unassembled WGS sequence"/>
</dbReference>
<dbReference type="RefSeq" id="XP_007705977.1">
    <property type="nucleotide sequence ID" value="XM_007707787.1"/>
</dbReference>
<name>M2SME0_COCSN</name>
<keyword evidence="3" id="KW-1185">Reference proteome</keyword>
<dbReference type="GeneID" id="19133908"/>
<dbReference type="OMA" id="HTARLHH"/>
<dbReference type="EMBL" id="KB445657">
    <property type="protein sequence ID" value="EMD58311.1"/>
    <property type="molecule type" value="Genomic_DNA"/>
</dbReference>
<proteinExistence type="predicted"/>
<dbReference type="HOGENOM" id="CLU_1864784_0_0_1"/>
<feature type="region of interest" description="Disordered" evidence="1">
    <location>
        <begin position="148"/>
        <end position="169"/>
    </location>
</feature>
<organism evidence="2 3">
    <name type="scientific">Cochliobolus sativus (strain ND90Pr / ATCC 201652)</name>
    <name type="common">Common root rot and spot blotch fungus</name>
    <name type="synonym">Bipolaris sorokiniana</name>
    <dbReference type="NCBI Taxonomy" id="665912"/>
    <lineage>
        <taxon>Eukaryota</taxon>
        <taxon>Fungi</taxon>
        <taxon>Dikarya</taxon>
        <taxon>Ascomycota</taxon>
        <taxon>Pezizomycotina</taxon>
        <taxon>Dothideomycetes</taxon>
        <taxon>Pleosporomycetidae</taxon>
        <taxon>Pleosporales</taxon>
        <taxon>Pleosporineae</taxon>
        <taxon>Pleosporaceae</taxon>
        <taxon>Bipolaris</taxon>
    </lineage>
</organism>
<dbReference type="OrthoDB" id="3682436at2759"/>
<reference evidence="3" key="2">
    <citation type="journal article" date="2013" name="PLoS Genet.">
        <title>Comparative genome structure, secondary metabolite, and effector coding capacity across Cochliobolus pathogens.</title>
        <authorList>
            <person name="Condon B.J."/>
            <person name="Leng Y."/>
            <person name="Wu D."/>
            <person name="Bushley K.E."/>
            <person name="Ohm R.A."/>
            <person name="Otillar R."/>
            <person name="Martin J."/>
            <person name="Schackwitz W."/>
            <person name="Grimwood J."/>
            <person name="MohdZainudin N."/>
            <person name="Xue C."/>
            <person name="Wang R."/>
            <person name="Manning V.A."/>
            <person name="Dhillon B."/>
            <person name="Tu Z.J."/>
            <person name="Steffenson B.J."/>
            <person name="Salamov A."/>
            <person name="Sun H."/>
            <person name="Lowry S."/>
            <person name="LaButti K."/>
            <person name="Han J."/>
            <person name="Copeland A."/>
            <person name="Lindquist E."/>
            <person name="Barry K."/>
            <person name="Schmutz J."/>
            <person name="Baker S.E."/>
            <person name="Ciuffetti L.M."/>
            <person name="Grigoriev I.V."/>
            <person name="Zhong S."/>
            <person name="Turgeon B.G."/>
        </authorList>
    </citation>
    <scope>NUCLEOTIDE SEQUENCE [LARGE SCALE GENOMIC DNA]</scope>
    <source>
        <strain evidence="3">ND90Pr / ATCC 201652</strain>
    </source>
</reference>
<evidence type="ECO:0000313" key="2">
    <source>
        <dbReference type="EMBL" id="EMD58311.1"/>
    </source>
</evidence>
<evidence type="ECO:0000256" key="1">
    <source>
        <dbReference type="SAM" id="MobiDB-lite"/>
    </source>
</evidence>